<dbReference type="PRINTS" id="PR00120">
    <property type="entry name" value="HATPASE"/>
</dbReference>
<dbReference type="Gene3D" id="3.40.50.1000">
    <property type="entry name" value="HAD superfamily/HAD-like"/>
    <property type="match status" value="1"/>
</dbReference>
<feature type="transmembrane region" description="Helical" evidence="8">
    <location>
        <begin position="696"/>
        <end position="715"/>
    </location>
</feature>
<dbReference type="Pfam" id="PF00689">
    <property type="entry name" value="Cation_ATPase_C"/>
    <property type="match status" value="1"/>
</dbReference>
<feature type="transmembrane region" description="Helical" evidence="8">
    <location>
        <begin position="93"/>
        <end position="113"/>
    </location>
</feature>
<keyword evidence="3" id="KW-0547">Nucleotide-binding</keyword>
<dbReference type="InterPro" id="IPR044492">
    <property type="entry name" value="P_typ_ATPase_HD_dom"/>
</dbReference>
<dbReference type="GO" id="GO:0005524">
    <property type="term" value="F:ATP binding"/>
    <property type="evidence" value="ECO:0007669"/>
    <property type="project" value="UniProtKB-KW"/>
</dbReference>
<evidence type="ECO:0000256" key="7">
    <source>
        <dbReference type="ARBA" id="ARBA00023136"/>
    </source>
</evidence>
<feature type="transmembrane region" description="Helical" evidence="8">
    <location>
        <begin position="58"/>
        <end position="81"/>
    </location>
</feature>
<keyword evidence="13" id="KW-1185">Reference proteome</keyword>
<dbReference type="KEGG" id="mbc:MYB_01890"/>
<dbReference type="GO" id="GO:0016887">
    <property type="term" value="F:ATP hydrolysis activity"/>
    <property type="evidence" value="ECO:0007669"/>
    <property type="project" value="InterPro"/>
</dbReference>
<dbReference type="RefSeq" id="WP_022935445.1">
    <property type="nucleotide sequence ID" value="NZ_CP007154.1"/>
</dbReference>
<feature type="domain" description="P-type ATPase A" evidence="9">
    <location>
        <begin position="128"/>
        <end position="235"/>
    </location>
</feature>
<dbReference type="GO" id="GO:0016020">
    <property type="term" value="C:membrane"/>
    <property type="evidence" value="ECO:0007669"/>
    <property type="project" value="UniProtKB-SubCell"/>
</dbReference>
<accession>W5UUA0</accession>
<evidence type="ECO:0000313" key="12">
    <source>
        <dbReference type="EMBL" id="AHH45385.1"/>
    </source>
</evidence>
<feature type="domain" description="Cation-transporting P-type ATPase C-terminal" evidence="10">
    <location>
        <begin position="689"/>
        <end position="856"/>
    </location>
</feature>
<dbReference type="InterPro" id="IPR059000">
    <property type="entry name" value="ATPase_P-type_domA"/>
</dbReference>
<dbReference type="InterPro" id="IPR023299">
    <property type="entry name" value="ATPase_P-typ_cyto_dom_N"/>
</dbReference>
<protein>
    <submittedName>
        <fullName evidence="12">Cation-transporting P-type ATPase</fullName>
    </submittedName>
</protein>
<dbReference type="Pfam" id="PF00122">
    <property type="entry name" value="E1-E2_ATPase"/>
    <property type="match status" value="1"/>
</dbReference>
<keyword evidence="5" id="KW-1278">Translocase</keyword>
<dbReference type="SFLD" id="SFLDF00027">
    <property type="entry name" value="p-type_atpase"/>
    <property type="match status" value="1"/>
</dbReference>
<feature type="transmembrane region" description="Helical" evidence="8">
    <location>
        <begin position="763"/>
        <end position="784"/>
    </location>
</feature>
<dbReference type="FunFam" id="3.40.50.1000:FF:000001">
    <property type="entry name" value="Phospholipid-transporting ATPase IC"/>
    <property type="match status" value="1"/>
</dbReference>
<gene>
    <name evidence="12" type="ORF">MYB_01890</name>
</gene>
<dbReference type="InterPro" id="IPR036412">
    <property type="entry name" value="HAD-like_sf"/>
</dbReference>
<dbReference type="SUPFAM" id="SSF56784">
    <property type="entry name" value="HAD-like"/>
    <property type="match status" value="1"/>
</dbReference>
<dbReference type="InterPro" id="IPR004014">
    <property type="entry name" value="ATPase_P-typ_cation-transptr_N"/>
</dbReference>
<evidence type="ECO:0000256" key="6">
    <source>
        <dbReference type="ARBA" id="ARBA00022989"/>
    </source>
</evidence>
<dbReference type="PROSITE" id="PS00154">
    <property type="entry name" value="ATPASE_E1_E2"/>
    <property type="match status" value="1"/>
</dbReference>
<keyword evidence="7 8" id="KW-0472">Membrane</keyword>
<reference evidence="12 13" key="1">
    <citation type="journal article" date="2014" name="Genome Announc.">
        <title>Complete Genome Sequence of Mycoplasma bovoculi Strain M165/69T (ATCC 29104).</title>
        <authorList>
            <person name="Calcutt M.J."/>
            <person name="Foecking M.F."/>
        </authorList>
    </citation>
    <scope>NUCLEOTIDE SEQUENCE [LARGE SCALE GENOMIC DNA]</scope>
    <source>
        <strain evidence="12">M165/69</strain>
    </source>
</reference>
<name>W5UUA0_9BACT</name>
<dbReference type="AlphaFoldDB" id="W5UUA0"/>
<evidence type="ECO:0000259" key="11">
    <source>
        <dbReference type="Pfam" id="PF00690"/>
    </source>
</evidence>
<feature type="transmembrane region" description="Helical" evidence="8">
    <location>
        <begin position="805"/>
        <end position="825"/>
    </location>
</feature>
<dbReference type="InterPro" id="IPR023298">
    <property type="entry name" value="ATPase_P-typ_TM_dom_sf"/>
</dbReference>
<dbReference type="eggNOG" id="COG0474">
    <property type="taxonomic scope" value="Bacteria"/>
</dbReference>
<dbReference type="InterPro" id="IPR018303">
    <property type="entry name" value="ATPase_P-typ_P_site"/>
</dbReference>
<dbReference type="InterPro" id="IPR006068">
    <property type="entry name" value="ATPase_P-typ_cation-transptr_C"/>
</dbReference>
<dbReference type="SFLD" id="SFLDG00002">
    <property type="entry name" value="C1.7:_P-type_atpase_like"/>
    <property type="match status" value="1"/>
</dbReference>
<feature type="transmembrane region" description="Helical" evidence="8">
    <location>
        <begin position="736"/>
        <end position="757"/>
    </location>
</feature>
<dbReference type="Pfam" id="PF00702">
    <property type="entry name" value="Hydrolase"/>
    <property type="match status" value="1"/>
</dbReference>
<dbReference type="SUPFAM" id="SSF81653">
    <property type="entry name" value="Calcium ATPase, transduction domain A"/>
    <property type="match status" value="1"/>
</dbReference>
<dbReference type="OrthoDB" id="9813266at2"/>
<dbReference type="EMBL" id="CP007154">
    <property type="protein sequence ID" value="AHH45385.1"/>
    <property type="molecule type" value="Genomic_DNA"/>
</dbReference>
<comment type="subcellular location">
    <subcellularLocation>
        <location evidence="1">Membrane</location>
        <topology evidence="1">Multi-pass membrane protein</topology>
    </subcellularLocation>
</comment>
<evidence type="ECO:0000259" key="10">
    <source>
        <dbReference type="Pfam" id="PF00689"/>
    </source>
</evidence>
<evidence type="ECO:0000256" key="3">
    <source>
        <dbReference type="ARBA" id="ARBA00022741"/>
    </source>
</evidence>
<dbReference type="NCBIfam" id="TIGR01494">
    <property type="entry name" value="ATPase_P-type"/>
    <property type="match status" value="2"/>
</dbReference>
<proteinExistence type="predicted"/>
<dbReference type="STRING" id="743966.MYB_01890"/>
<evidence type="ECO:0000256" key="1">
    <source>
        <dbReference type="ARBA" id="ARBA00004141"/>
    </source>
</evidence>
<evidence type="ECO:0000256" key="2">
    <source>
        <dbReference type="ARBA" id="ARBA00022692"/>
    </source>
</evidence>
<dbReference type="Pfam" id="PF00690">
    <property type="entry name" value="Cation_ATPase_N"/>
    <property type="match status" value="1"/>
</dbReference>
<sequence length="861" mass="96232">MKKENNRKIDTKIINFLMAIDKTNGPSKQQVINSKSDFGINQLPTIKPKSLAKRILELLLEPLTIVLLFVIIISLILTIVFHHENKLSEQIVAYLEPILIAFIIAINIFFSLIQENKTKQALDAIKNLNSPVATVIRDGKKMEIDSTLVQIGDLLVLSAGDIVAADAFVISQINFQVQEAMLTGESNAIFKENFNDFDQIDSQIYAGSSVISGQAIALVYAIGENTKMGEIAKLVLNTKESQTPMQKKMILFSKIISIVAILISIIFFFIYIYAVAQGDYQQSKNAIVVSLVLAIGFVPESLVPLISINLIIGIKKMAKQKAIIKDLSTIEALGNISVVCSDKTGTLTENKMSIVDIHIINDNEVERFWKETVLNCSAYSFFENGIEEFRGDPEEVLILQQAKKYGIEQKNLLSTTQIIGKIPFSSKIKFSGVAIDENGQKLLYLKGAPEVLLPLAKSKNNQIEEKLAFFHTKGYRVFATAIAKIQDNTNLEQQVKNLEITGLIALFDPPRVEIKDVVTKLSKSGISTIMITGDSLPTANSVASQTAILNDLQQLAVNRQMWMNDHKWKKQLENYRVYARMQPEDKLEIIEALQEKKYQVAMLGDGINDAPALKKANVGIAMGQTGTQVSKQVANVVLEDDNFATLYNAIKNGRITILNIKQLISFLFIANLVMLLTMFIGTLLFKTNIFGSLQILWINVVSETFGGIAISLTSLESQVMNKKFLKQNNYLLTKELIIKIIIWVICITTLTLLTYYFSSKDHLQASGISFFVASTSLASCSYLLASNKSIFTFKFAQQKYLHIGFLISFLTVVFVTFIPYLNTIFHMDVYQGDSLKLLFLLIALAPFTIDQLVKLIYRKIH</sequence>
<dbReference type="PANTHER" id="PTHR42861">
    <property type="entry name" value="CALCIUM-TRANSPORTING ATPASE"/>
    <property type="match status" value="1"/>
</dbReference>
<dbReference type="Gene3D" id="3.40.1110.10">
    <property type="entry name" value="Calcium-transporting ATPase, cytoplasmic domain N"/>
    <property type="match status" value="1"/>
</dbReference>
<dbReference type="PATRIC" id="fig|743966.3.peg.382"/>
<evidence type="ECO:0000259" key="9">
    <source>
        <dbReference type="Pfam" id="PF00122"/>
    </source>
</evidence>
<dbReference type="SFLD" id="SFLDS00003">
    <property type="entry name" value="Haloacid_Dehalogenase"/>
    <property type="match status" value="1"/>
</dbReference>
<evidence type="ECO:0000256" key="4">
    <source>
        <dbReference type="ARBA" id="ARBA00022840"/>
    </source>
</evidence>
<dbReference type="InterPro" id="IPR023214">
    <property type="entry name" value="HAD_sf"/>
</dbReference>
<feature type="transmembrane region" description="Helical" evidence="8">
    <location>
        <begin position="837"/>
        <end position="857"/>
    </location>
</feature>
<feature type="domain" description="Cation-transporting P-type ATPase N-terminal" evidence="11">
    <location>
        <begin position="21"/>
        <end position="74"/>
    </location>
</feature>
<dbReference type="HOGENOM" id="CLU_002360_1_1_14"/>
<organism evidence="12 13">
    <name type="scientific">Mesomycoplasma bovoculi M165/69</name>
    <dbReference type="NCBI Taxonomy" id="743966"/>
    <lineage>
        <taxon>Bacteria</taxon>
        <taxon>Bacillati</taxon>
        <taxon>Mycoplasmatota</taxon>
        <taxon>Mycoplasmoidales</taxon>
        <taxon>Metamycoplasmataceae</taxon>
        <taxon>Mesomycoplasma</taxon>
    </lineage>
</organism>
<dbReference type="Gene3D" id="1.20.1110.10">
    <property type="entry name" value="Calcium-transporting ATPase, transmembrane domain"/>
    <property type="match status" value="1"/>
</dbReference>
<dbReference type="Gene3D" id="2.70.150.10">
    <property type="entry name" value="Calcium-transporting ATPase, cytoplasmic transduction domain A"/>
    <property type="match status" value="1"/>
</dbReference>
<keyword evidence="6 8" id="KW-1133">Transmembrane helix</keyword>
<evidence type="ECO:0000256" key="8">
    <source>
        <dbReference type="SAM" id="Phobius"/>
    </source>
</evidence>
<dbReference type="InterPro" id="IPR001757">
    <property type="entry name" value="P_typ_ATPase"/>
</dbReference>
<evidence type="ECO:0000256" key="5">
    <source>
        <dbReference type="ARBA" id="ARBA00022967"/>
    </source>
</evidence>
<dbReference type="PRINTS" id="PR00119">
    <property type="entry name" value="CATATPASE"/>
</dbReference>
<feature type="transmembrane region" description="Helical" evidence="8">
    <location>
        <begin position="286"/>
        <end position="312"/>
    </location>
</feature>
<keyword evidence="2 8" id="KW-0812">Transmembrane</keyword>
<dbReference type="SUPFAM" id="SSF81665">
    <property type="entry name" value="Calcium ATPase, transmembrane domain M"/>
    <property type="match status" value="1"/>
</dbReference>
<dbReference type="InterPro" id="IPR008250">
    <property type="entry name" value="ATPase_P-typ_transduc_dom_A_sf"/>
</dbReference>
<dbReference type="Proteomes" id="UP000019229">
    <property type="component" value="Chromosome"/>
</dbReference>
<evidence type="ECO:0000313" key="13">
    <source>
        <dbReference type="Proteomes" id="UP000019229"/>
    </source>
</evidence>
<keyword evidence="4" id="KW-0067">ATP-binding</keyword>
<feature type="transmembrane region" description="Helical" evidence="8">
    <location>
        <begin position="255"/>
        <end position="274"/>
    </location>
</feature>
<feature type="transmembrane region" description="Helical" evidence="8">
    <location>
        <begin position="663"/>
        <end position="684"/>
    </location>
</feature>